<dbReference type="EMBL" id="PQFF01000068">
    <property type="protein sequence ID" value="RHZ85125.1"/>
    <property type="molecule type" value="Genomic_DNA"/>
</dbReference>
<reference evidence="1 2" key="1">
    <citation type="submission" date="2018-08" db="EMBL/GenBank/DDBJ databases">
        <title>Genome and evolution of the arbuscular mycorrhizal fungus Diversispora epigaea (formerly Glomus versiforme) and its bacterial endosymbionts.</title>
        <authorList>
            <person name="Sun X."/>
            <person name="Fei Z."/>
            <person name="Harrison M."/>
        </authorList>
    </citation>
    <scope>NUCLEOTIDE SEQUENCE [LARGE SCALE GENOMIC DNA]</scope>
    <source>
        <strain evidence="1 2">IT104</strain>
    </source>
</reference>
<dbReference type="Proteomes" id="UP000266861">
    <property type="component" value="Unassembled WGS sequence"/>
</dbReference>
<dbReference type="AlphaFoldDB" id="A0A397J9U4"/>
<proteinExistence type="predicted"/>
<sequence>MTMMRVIQFSMIRIEHGVIDIHLFLYQEKSLCRTKANFSSSLSLTWLNKDRQTICISNNYC</sequence>
<gene>
    <name evidence="1" type="ORF">Glove_71g180</name>
</gene>
<name>A0A397J9U4_9GLOM</name>
<protein>
    <submittedName>
        <fullName evidence="1">Uncharacterized protein</fullName>
    </submittedName>
</protein>
<evidence type="ECO:0000313" key="1">
    <source>
        <dbReference type="EMBL" id="RHZ85125.1"/>
    </source>
</evidence>
<keyword evidence="2" id="KW-1185">Reference proteome</keyword>
<accession>A0A397J9U4</accession>
<evidence type="ECO:0000313" key="2">
    <source>
        <dbReference type="Proteomes" id="UP000266861"/>
    </source>
</evidence>
<organism evidence="1 2">
    <name type="scientific">Diversispora epigaea</name>
    <dbReference type="NCBI Taxonomy" id="1348612"/>
    <lineage>
        <taxon>Eukaryota</taxon>
        <taxon>Fungi</taxon>
        <taxon>Fungi incertae sedis</taxon>
        <taxon>Mucoromycota</taxon>
        <taxon>Glomeromycotina</taxon>
        <taxon>Glomeromycetes</taxon>
        <taxon>Diversisporales</taxon>
        <taxon>Diversisporaceae</taxon>
        <taxon>Diversispora</taxon>
    </lineage>
</organism>
<comment type="caution">
    <text evidence="1">The sequence shown here is derived from an EMBL/GenBank/DDBJ whole genome shotgun (WGS) entry which is preliminary data.</text>
</comment>